<dbReference type="OrthoDB" id="6331371at2759"/>
<dbReference type="STRING" id="158441.A0A226DHV1"/>
<dbReference type="EMBL" id="LNIX01000019">
    <property type="protein sequence ID" value="OXA44277.1"/>
    <property type="molecule type" value="Genomic_DNA"/>
</dbReference>
<dbReference type="GO" id="GO:0004623">
    <property type="term" value="F:phospholipase A2 activity"/>
    <property type="evidence" value="ECO:0007669"/>
    <property type="project" value="TreeGrafter"/>
</dbReference>
<dbReference type="GO" id="GO:0005737">
    <property type="term" value="C:cytoplasm"/>
    <property type="evidence" value="ECO:0007669"/>
    <property type="project" value="TreeGrafter"/>
</dbReference>
<dbReference type="GO" id="GO:0008970">
    <property type="term" value="F:phospholipase A1 activity"/>
    <property type="evidence" value="ECO:0007669"/>
    <property type="project" value="TreeGrafter"/>
</dbReference>
<name>A0A226DHV1_FOLCA</name>
<dbReference type="GO" id="GO:0016410">
    <property type="term" value="F:N-acyltransferase activity"/>
    <property type="evidence" value="ECO:0007669"/>
    <property type="project" value="TreeGrafter"/>
</dbReference>
<feature type="domain" description="LRAT" evidence="5">
    <location>
        <begin position="185"/>
        <end position="295"/>
    </location>
</feature>
<dbReference type="Pfam" id="PF04970">
    <property type="entry name" value="LRAT"/>
    <property type="match status" value="1"/>
</dbReference>
<evidence type="ECO:0000256" key="1">
    <source>
        <dbReference type="ARBA" id="ARBA00007824"/>
    </source>
</evidence>
<accession>A0A226DHV1</accession>
<dbReference type="PANTHER" id="PTHR13943">
    <property type="entry name" value="HRAS-LIKE SUPPRESSOR - RELATED"/>
    <property type="match status" value="1"/>
</dbReference>
<dbReference type="InterPro" id="IPR007053">
    <property type="entry name" value="LRAT_dom"/>
</dbReference>
<comment type="similarity">
    <text evidence="1">Belongs to the H-rev107 family.</text>
</comment>
<dbReference type="PROSITE" id="PS51934">
    <property type="entry name" value="LRAT"/>
    <property type="match status" value="1"/>
</dbReference>
<keyword evidence="2" id="KW-0808">Transferase</keyword>
<proteinExistence type="inferred from homology"/>
<dbReference type="Gene3D" id="3.90.1720.10">
    <property type="entry name" value="endopeptidase domain like (from Nostoc punctiforme)"/>
    <property type="match status" value="1"/>
</dbReference>
<evidence type="ECO:0000259" key="5">
    <source>
        <dbReference type="PROSITE" id="PS51934"/>
    </source>
</evidence>
<protein>
    <submittedName>
        <fullName evidence="6">Phospholipid-metabolizing enzyme A-C1</fullName>
    </submittedName>
</protein>
<gene>
    <name evidence="6" type="ORF">Fcan01_20416</name>
</gene>
<dbReference type="AlphaFoldDB" id="A0A226DHV1"/>
<dbReference type="InterPro" id="IPR051496">
    <property type="entry name" value="H-rev107_PLA/AT"/>
</dbReference>
<dbReference type="Proteomes" id="UP000198287">
    <property type="component" value="Unassembled WGS sequence"/>
</dbReference>
<keyword evidence="4" id="KW-0443">Lipid metabolism</keyword>
<dbReference type="GO" id="GO:0070292">
    <property type="term" value="P:N-acylphosphatidylethanolamine metabolic process"/>
    <property type="evidence" value="ECO:0007669"/>
    <property type="project" value="TreeGrafter"/>
</dbReference>
<sequence>MEGNQSPKKLRDNFHNAELVLKLAKFGDLIEIQDKLRRPHNNNWVLFVRDEFVLHLIEEDFSDKVKFSVDKFTDIFSFSESPCRVNNLGKLATVNNAKLRNMSDEMIHDLTQVEKFDLRYPKHPSQRRQMLMSVVKYDKPLWSSVDEEDAERRQSVEDYFCDLNPWGYQHYEEVIKIAMPGDLIEIKRSSGFYRHWTVYVGDGDCIHVGERTIWNYKIVRESLAQICSSQKFQSTCRINNLQEWAERKGVKAREGCDVVAIAESFLGQMFDFEIYKNNCEHFATLCRFGDPVSRQVDRKTELFDVIVFDLIELHNAKPAITKTEIVQFSEEPVDKRRRLN</sequence>
<keyword evidence="7" id="KW-1185">Reference proteome</keyword>
<reference evidence="6 7" key="1">
    <citation type="submission" date="2015-12" db="EMBL/GenBank/DDBJ databases">
        <title>The genome of Folsomia candida.</title>
        <authorList>
            <person name="Faddeeva A."/>
            <person name="Derks M.F."/>
            <person name="Anvar Y."/>
            <person name="Smit S."/>
            <person name="Van Straalen N."/>
            <person name="Roelofs D."/>
        </authorList>
    </citation>
    <scope>NUCLEOTIDE SEQUENCE [LARGE SCALE GENOMIC DNA]</scope>
    <source>
        <strain evidence="6 7">VU population</strain>
        <tissue evidence="6">Whole body</tissue>
    </source>
</reference>
<keyword evidence="3" id="KW-0378">Hydrolase</keyword>
<organism evidence="6 7">
    <name type="scientific">Folsomia candida</name>
    <name type="common">Springtail</name>
    <dbReference type="NCBI Taxonomy" id="158441"/>
    <lineage>
        <taxon>Eukaryota</taxon>
        <taxon>Metazoa</taxon>
        <taxon>Ecdysozoa</taxon>
        <taxon>Arthropoda</taxon>
        <taxon>Hexapoda</taxon>
        <taxon>Collembola</taxon>
        <taxon>Entomobryomorpha</taxon>
        <taxon>Isotomoidea</taxon>
        <taxon>Isotomidae</taxon>
        <taxon>Proisotominae</taxon>
        <taxon>Folsomia</taxon>
    </lineage>
</organism>
<evidence type="ECO:0000256" key="2">
    <source>
        <dbReference type="ARBA" id="ARBA00022679"/>
    </source>
</evidence>
<evidence type="ECO:0000313" key="7">
    <source>
        <dbReference type="Proteomes" id="UP000198287"/>
    </source>
</evidence>
<evidence type="ECO:0000256" key="4">
    <source>
        <dbReference type="ARBA" id="ARBA00023098"/>
    </source>
</evidence>
<evidence type="ECO:0000256" key="3">
    <source>
        <dbReference type="ARBA" id="ARBA00022801"/>
    </source>
</evidence>
<comment type="caution">
    <text evidence="6">The sequence shown here is derived from an EMBL/GenBank/DDBJ whole genome shotgun (WGS) entry which is preliminary data.</text>
</comment>
<dbReference type="PANTHER" id="PTHR13943:SF77">
    <property type="entry name" value="LRAT DOMAIN-CONTAINING PROTEIN"/>
    <property type="match status" value="1"/>
</dbReference>
<evidence type="ECO:0000313" key="6">
    <source>
        <dbReference type="EMBL" id="OXA44277.1"/>
    </source>
</evidence>